<accession>A0ABW4DNM7</accession>
<organism evidence="2 3">
    <name type="scientific">Lapidilactobacillus mulanensis</name>
    <dbReference type="NCBI Taxonomy" id="2485999"/>
    <lineage>
        <taxon>Bacteria</taxon>
        <taxon>Bacillati</taxon>
        <taxon>Bacillota</taxon>
        <taxon>Bacilli</taxon>
        <taxon>Lactobacillales</taxon>
        <taxon>Lactobacillaceae</taxon>
        <taxon>Lapidilactobacillus</taxon>
    </lineage>
</organism>
<evidence type="ECO:0008006" key="4">
    <source>
        <dbReference type="Google" id="ProtNLM"/>
    </source>
</evidence>
<gene>
    <name evidence="2" type="ORF">ACFQ4L_02340</name>
</gene>
<name>A0ABW4DNM7_9LACO</name>
<evidence type="ECO:0000313" key="3">
    <source>
        <dbReference type="Proteomes" id="UP001597244"/>
    </source>
</evidence>
<sequence length="268" mass="29279">MKHRISFAVGIFMALLLLVGCGEQSDATKQSSKSSQAESSAKSSSQAKKTDISTLPLIGKWKSTNGMTFTFGNDGKWTYQATSGSTANGTFQLAGAYQQQLLLKLHGLDQEIGGIGNYLGMKLTQKNKKLYIVGFGQFELEGVAKNMTQSAQTEMTGIFNSQPKTTARLLVGTWMDTDENSVTQLTTNFDPDGSYQRYNGQTRTVETGKFTVSKSNDDANQLVVKLTSASGTTTTENYQVNSAYTQLTRSENKINTVYVKNQMPDNIN</sequence>
<dbReference type="PROSITE" id="PS51257">
    <property type="entry name" value="PROKAR_LIPOPROTEIN"/>
    <property type="match status" value="1"/>
</dbReference>
<protein>
    <recommendedName>
        <fullName evidence="4">DUF5640 domain-containing protein</fullName>
    </recommendedName>
</protein>
<comment type="caution">
    <text evidence="2">The sequence shown here is derived from an EMBL/GenBank/DDBJ whole genome shotgun (WGS) entry which is preliminary data.</text>
</comment>
<dbReference type="Proteomes" id="UP001597244">
    <property type="component" value="Unassembled WGS sequence"/>
</dbReference>
<feature type="region of interest" description="Disordered" evidence="1">
    <location>
        <begin position="28"/>
        <end position="48"/>
    </location>
</feature>
<dbReference type="EMBL" id="JBHTOF010000020">
    <property type="protein sequence ID" value="MFD1464931.1"/>
    <property type="molecule type" value="Genomic_DNA"/>
</dbReference>
<evidence type="ECO:0000313" key="2">
    <source>
        <dbReference type="EMBL" id="MFD1464931.1"/>
    </source>
</evidence>
<dbReference type="RefSeq" id="WP_125576188.1">
    <property type="nucleotide sequence ID" value="NZ_JBHTOF010000020.1"/>
</dbReference>
<evidence type="ECO:0000256" key="1">
    <source>
        <dbReference type="SAM" id="MobiDB-lite"/>
    </source>
</evidence>
<reference evidence="3" key="1">
    <citation type="journal article" date="2019" name="Int. J. Syst. Evol. Microbiol.">
        <title>The Global Catalogue of Microorganisms (GCM) 10K type strain sequencing project: providing services to taxonomists for standard genome sequencing and annotation.</title>
        <authorList>
            <consortium name="The Broad Institute Genomics Platform"/>
            <consortium name="The Broad Institute Genome Sequencing Center for Infectious Disease"/>
            <person name="Wu L."/>
            <person name="Ma J."/>
        </authorList>
    </citation>
    <scope>NUCLEOTIDE SEQUENCE [LARGE SCALE GENOMIC DNA]</scope>
    <source>
        <strain evidence="3">CCM 8951</strain>
    </source>
</reference>
<proteinExistence type="predicted"/>
<feature type="compositionally biased region" description="Low complexity" evidence="1">
    <location>
        <begin position="28"/>
        <end position="47"/>
    </location>
</feature>
<keyword evidence="3" id="KW-1185">Reference proteome</keyword>